<dbReference type="Gene3D" id="3.40.630.190">
    <property type="entry name" value="LCP protein"/>
    <property type="match status" value="1"/>
</dbReference>
<evidence type="ECO:0000313" key="5">
    <source>
        <dbReference type="EMBL" id="MFC5895339.1"/>
    </source>
</evidence>
<comment type="caution">
    <text evidence="5">The sequence shown here is derived from an EMBL/GenBank/DDBJ whole genome shotgun (WGS) entry which is preliminary data.</text>
</comment>
<evidence type="ECO:0000256" key="3">
    <source>
        <dbReference type="SAM" id="Phobius"/>
    </source>
</evidence>
<feature type="transmembrane region" description="Helical" evidence="3">
    <location>
        <begin position="41"/>
        <end position="62"/>
    </location>
</feature>
<feature type="compositionally biased region" description="Gly residues" evidence="2">
    <location>
        <begin position="20"/>
        <end position="29"/>
    </location>
</feature>
<gene>
    <name evidence="5" type="ORF">ACFP3M_21305</name>
</gene>
<dbReference type="NCBIfam" id="TIGR00350">
    <property type="entry name" value="lytR_cpsA_psr"/>
    <property type="match status" value="1"/>
</dbReference>
<dbReference type="PANTHER" id="PTHR33392">
    <property type="entry name" value="POLYISOPRENYL-TEICHOIC ACID--PEPTIDOGLYCAN TEICHOIC ACID TRANSFERASE TAGU"/>
    <property type="match status" value="1"/>
</dbReference>
<organism evidence="5 6">
    <name type="scientific">Streptomyces ramulosus</name>
    <dbReference type="NCBI Taxonomy" id="47762"/>
    <lineage>
        <taxon>Bacteria</taxon>
        <taxon>Bacillati</taxon>
        <taxon>Actinomycetota</taxon>
        <taxon>Actinomycetes</taxon>
        <taxon>Kitasatosporales</taxon>
        <taxon>Streptomycetaceae</taxon>
        <taxon>Streptomyces</taxon>
    </lineage>
</organism>
<dbReference type="EMBL" id="JBHSPW010000010">
    <property type="protein sequence ID" value="MFC5895339.1"/>
    <property type="molecule type" value="Genomic_DNA"/>
</dbReference>
<evidence type="ECO:0000313" key="6">
    <source>
        <dbReference type="Proteomes" id="UP001596241"/>
    </source>
</evidence>
<dbReference type="Proteomes" id="UP001596241">
    <property type="component" value="Unassembled WGS sequence"/>
</dbReference>
<keyword evidence="3" id="KW-1133">Transmembrane helix</keyword>
<name>A0ABW1FQ06_9ACTN</name>
<evidence type="ECO:0000256" key="2">
    <source>
        <dbReference type="SAM" id="MobiDB-lite"/>
    </source>
</evidence>
<comment type="similarity">
    <text evidence="1">Belongs to the LytR/CpsA/Psr (LCP) family.</text>
</comment>
<dbReference type="InterPro" id="IPR004474">
    <property type="entry name" value="LytR_CpsA_psr"/>
</dbReference>
<dbReference type="RefSeq" id="WP_345090547.1">
    <property type="nucleotide sequence ID" value="NZ_BAAAWG010000018.1"/>
</dbReference>
<evidence type="ECO:0000256" key="1">
    <source>
        <dbReference type="ARBA" id="ARBA00006068"/>
    </source>
</evidence>
<keyword evidence="3" id="KW-0472">Membrane</keyword>
<proteinExistence type="inferred from homology"/>
<accession>A0ABW1FQ06</accession>
<dbReference type="Pfam" id="PF03816">
    <property type="entry name" value="LytR_cpsA_psr"/>
    <property type="match status" value="1"/>
</dbReference>
<feature type="domain" description="Cell envelope-related transcriptional attenuator" evidence="4">
    <location>
        <begin position="115"/>
        <end position="257"/>
    </location>
</feature>
<protein>
    <submittedName>
        <fullName evidence="5">LCP family protein</fullName>
    </submittedName>
</protein>
<sequence>MEQLGQEPPPPSVPADRAGRCGGRRAGGSGRRRRRWLRRTLLALLVVVVLLVAGGVAAYRWAGGQVRHVAAIGAYPGRPAAGAGTNWLLVGSDSRAGLTPQQRKELHVGNGGGRNTDTVMVLHTGARGPSLVSLPRDSYVTVPGHGRRKINGAYAAGGPQLLTRTVEQATGLRIERYAEVNFLGLVQVVDALGGVRICPEKPLKDAESGADFRAGCQQVDGRQGLAYARARYSDPQGDLGRVKRQRQLMGAVADRMLSTEMLRHPSRPAPVVRTTLAAIRVDDGAGIRQLVELGRSLRKITGGAGRAVTVPVARPGVSVSGAGDVLMWDEPKARLLFDALRKDDPIPTSVIN</sequence>
<keyword evidence="3" id="KW-0812">Transmembrane</keyword>
<evidence type="ECO:0000259" key="4">
    <source>
        <dbReference type="Pfam" id="PF03816"/>
    </source>
</evidence>
<keyword evidence="6" id="KW-1185">Reference proteome</keyword>
<feature type="region of interest" description="Disordered" evidence="2">
    <location>
        <begin position="1"/>
        <end position="30"/>
    </location>
</feature>
<dbReference type="InterPro" id="IPR050922">
    <property type="entry name" value="LytR/CpsA/Psr_CW_biosynth"/>
</dbReference>
<reference evidence="6" key="1">
    <citation type="journal article" date="2019" name="Int. J. Syst. Evol. Microbiol.">
        <title>The Global Catalogue of Microorganisms (GCM) 10K type strain sequencing project: providing services to taxonomists for standard genome sequencing and annotation.</title>
        <authorList>
            <consortium name="The Broad Institute Genomics Platform"/>
            <consortium name="The Broad Institute Genome Sequencing Center for Infectious Disease"/>
            <person name="Wu L."/>
            <person name="Ma J."/>
        </authorList>
    </citation>
    <scope>NUCLEOTIDE SEQUENCE [LARGE SCALE GENOMIC DNA]</scope>
    <source>
        <strain evidence="6">CGMCC 1.15809</strain>
    </source>
</reference>
<dbReference type="PANTHER" id="PTHR33392:SF6">
    <property type="entry name" value="POLYISOPRENYL-TEICHOIC ACID--PEPTIDOGLYCAN TEICHOIC ACID TRANSFERASE TAGU"/>
    <property type="match status" value="1"/>
</dbReference>